<dbReference type="GO" id="GO:0016740">
    <property type="term" value="F:transferase activity"/>
    <property type="evidence" value="ECO:0007669"/>
    <property type="project" value="UniProtKB-KW"/>
</dbReference>
<dbReference type="PANTHER" id="PTHR48090">
    <property type="entry name" value="UNDECAPRENYL-PHOSPHATE 4-DEOXY-4-FORMAMIDO-L-ARABINOSE TRANSFERASE-RELATED"/>
    <property type="match status" value="1"/>
</dbReference>
<gene>
    <name evidence="3" type="ORF">GHC57_15955</name>
</gene>
<dbReference type="InterPro" id="IPR001173">
    <property type="entry name" value="Glyco_trans_2-like"/>
</dbReference>
<keyword evidence="1" id="KW-0472">Membrane</keyword>
<evidence type="ECO:0000259" key="2">
    <source>
        <dbReference type="Pfam" id="PF00535"/>
    </source>
</evidence>
<protein>
    <submittedName>
        <fullName evidence="3">Glycosyltransferase</fullName>
    </submittedName>
</protein>
<dbReference type="Proteomes" id="UP000434582">
    <property type="component" value="Unassembled WGS sequence"/>
</dbReference>
<dbReference type="OrthoDB" id="5291101at2"/>
<keyword evidence="4" id="KW-1185">Reference proteome</keyword>
<dbReference type="InterPro" id="IPR050256">
    <property type="entry name" value="Glycosyltransferase_2"/>
</dbReference>
<sequence>MTKPEALQGSRGLTVIVPCYNEEGGVTQGMKDLIDVVSGLGLPFEILAVDDASEDRTLSCLEAFGDGIRILRNPRNMGYGAALKHGLRKARYDFIAITDADGTYPPEHLPDLVKLVVEEGADMAVGARTGDKVAVPMIRKPAKWFLGRLANFVAGQRIPDINSGLRVFRRDAAMQAYTLYPDGFSFTTTITLAMMTNGFDVRYCRINYLKRIGRSKIHPIREPVNFVLLITRISLYFAPLKLFVPVSLGLVALSIAWGLASYLLLDQFADVTTLILFVTGLQLGVLGMLAEMMNKRLHQDFQKRSW</sequence>
<dbReference type="InterPro" id="IPR029044">
    <property type="entry name" value="Nucleotide-diphossugar_trans"/>
</dbReference>
<evidence type="ECO:0000313" key="3">
    <source>
        <dbReference type="EMBL" id="MQX38015.1"/>
    </source>
</evidence>
<keyword evidence="1" id="KW-1133">Transmembrane helix</keyword>
<organism evidence="3 4">
    <name type="scientific">Roseospira navarrensis</name>
    <dbReference type="NCBI Taxonomy" id="140058"/>
    <lineage>
        <taxon>Bacteria</taxon>
        <taxon>Pseudomonadati</taxon>
        <taxon>Pseudomonadota</taxon>
        <taxon>Alphaproteobacteria</taxon>
        <taxon>Rhodospirillales</taxon>
        <taxon>Rhodospirillaceae</taxon>
        <taxon>Roseospira</taxon>
    </lineage>
</organism>
<dbReference type="Gene3D" id="3.90.550.10">
    <property type="entry name" value="Spore Coat Polysaccharide Biosynthesis Protein SpsA, Chain A"/>
    <property type="match status" value="1"/>
</dbReference>
<comment type="caution">
    <text evidence="3">The sequence shown here is derived from an EMBL/GenBank/DDBJ whole genome shotgun (WGS) entry which is preliminary data.</text>
</comment>
<dbReference type="Pfam" id="PF00535">
    <property type="entry name" value="Glycos_transf_2"/>
    <property type="match status" value="1"/>
</dbReference>
<evidence type="ECO:0000256" key="1">
    <source>
        <dbReference type="SAM" id="Phobius"/>
    </source>
</evidence>
<dbReference type="RefSeq" id="WP_153346053.1">
    <property type="nucleotide sequence ID" value="NZ_WIVE01000066.1"/>
</dbReference>
<dbReference type="EMBL" id="WIVE01000066">
    <property type="protein sequence ID" value="MQX38015.1"/>
    <property type="molecule type" value="Genomic_DNA"/>
</dbReference>
<dbReference type="CDD" id="cd04179">
    <property type="entry name" value="DPM_DPG-synthase_like"/>
    <property type="match status" value="1"/>
</dbReference>
<name>A0A7X1ZGG0_9PROT</name>
<dbReference type="PANTHER" id="PTHR48090:SF7">
    <property type="entry name" value="RFBJ PROTEIN"/>
    <property type="match status" value="1"/>
</dbReference>
<reference evidence="3 4" key="1">
    <citation type="submission" date="2019-10" db="EMBL/GenBank/DDBJ databases">
        <title>Draft whole-genome sequence of the purple nonsulfur photosynthetic bacterium Roseospira navarrensis DSM 15114.</title>
        <authorList>
            <person name="Kyndt J.A."/>
            <person name="Meyer T.E."/>
        </authorList>
    </citation>
    <scope>NUCLEOTIDE SEQUENCE [LARGE SCALE GENOMIC DNA]</scope>
    <source>
        <strain evidence="3 4">DSM 15114</strain>
    </source>
</reference>
<feature type="transmembrane region" description="Helical" evidence="1">
    <location>
        <begin position="242"/>
        <end position="265"/>
    </location>
</feature>
<dbReference type="AlphaFoldDB" id="A0A7X1ZGG0"/>
<keyword evidence="3" id="KW-0808">Transferase</keyword>
<feature type="transmembrane region" description="Helical" evidence="1">
    <location>
        <begin position="271"/>
        <end position="290"/>
    </location>
</feature>
<evidence type="ECO:0000313" key="4">
    <source>
        <dbReference type="Proteomes" id="UP000434582"/>
    </source>
</evidence>
<feature type="domain" description="Glycosyltransferase 2-like" evidence="2">
    <location>
        <begin position="14"/>
        <end position="173"/>
    </location>
</feature>
<proteinExistence type="predicted"/>
<accession>A0A7X1ZGG0</accession>
<keyword evidence="1" id="KW-0812">Transmembrane</keyword>
<dbReference type="SUPFAM" id="SSF53448">
    <property type="entry name" value="Nucleotide-diphospho-sugar transferases"/>
    <property type="match status" value="1"/>
</dbReference>